<gene>
    <name evidence="2" type="ORF">CVT26_005301</name>
</gene>
<organism evidence="2 3">
    <name type="scientific">Gymnopilus dilepis</name>
    <dbReference type="NCBI Taxonomy" id="231916"/>
    <lineage>
        <taxon>Eukaryota</taxon>
        <taxon>Fungi</taxon>
        <taxon>Dikarya</taxon>
        <taxon>Basidiomycota</taxon>
        <taxon>Agaricomycotina</taxon>
        <taxon>Agaricomycetes</taxon>
        <taxon>Agaricomycetidae</taxon>
        <taxon>Agaricales</taxon>
        <taxon>Agaricineae</taxon>
        <taxon>Hymenogastraceae</taxon>
        <taxon>Gymnopilus</taxon>
    </lineage>
</organism>
<feature type="region of interest" description="Disordered" evidence="1">
    <location>
        <begin position="46"/>
        <end position="101"/>
    </location>
</feature>
<evidence type="ECO:0000313" key="3">
    <source>
        <dbReference type="Proteomes" id="UP000284706"/>
    </source>
</evidence>
<dbReference type="InParanoid" id="A0A409YST7"/>
<dbReference type="AlphaFoldDB" id="A0A409YST7"/>
<comment type="caution">
    <text evidence="2">The sequence shown here is derived from an EMBL/GenBank/DDBJ whole genome shotgun (WGS) entry which is preliminary data.</text>
</comment>
<sequence>MPISCLECKRASKQKLALGQDHINEHATSSIRYNTTPTILDHQKPSQALSSAWRQRIQPAPRKPAPAAASAVPNVSPTSTTAPLSPSAQPAMLERPAVPPA</sequence>
<dbReference type="Proteomes" id="UP000284706">
    <property type="component" value="Unassembled WGS sequence"/>
</dbReference>
<proteinExistence type="predicted"/>
<accession>A0A409YST7</accession>
<feature type="compositionally biased region" description="Low complexity" evidence="1">
    <location>
        <begin position="65"/>
        <end position="91"/>
    </location>
</feature>
<evidence type="ECO:0000256" key="1">
    <source>
        <dbReference type="SAM" id="MobiDB-lite"/>
    </source>
</evidence>
<name>A0A409YST7_9AGAR</name>
<reference evidence="2 3" key="1">
    <citation type="journal article" date="2018" name="Evol. Lett.">
        <title>Horizontal gene cluster transfer increased hallucinogenic mushroom diversity.</title>
        <authorList>
            <person name="Reynolds H.T."/>
            <person name="Vijayakumar V."/>
            <person name="Gluck-Thaler E."/>
            <person name="Korotkin H.B."/>
            <person name="Matheny P.B."/>
            <person name="Slot J.C."/>
        </authorList>
    </citation>
    <scope>NUCLEOTIDE SEQUENCE [LARGE SCALE GENOMIC DNA]</scope>
    <source>
        <strain evidence="2 3">SRW20</strain>
    </source>
</reference>
<protein>
    <submittedName>
        <fullName evidence="2">Uncharacterized protein</fullName>
    </submittedName>
</protein>
<keyword evidence="3" id="KW-1185">Reference proteome</keyword>
<evidence type="ECO:0000313" key="2">
    <source>
        <dbReference type="EMBL" id="PPR06095.1"/>
    </source>
</evidence>
<dbReference type="EMBL" id="NHYE01000378">
    <property type="protein sequence ID" value="PPR06095.1"/>
    <property type="molecule type" value="Genomic_DNA"/>
</dbReference>